<keyword evidence="5" id="KW-0539">Nucleus</keyword>
<dbReference type="GO" id="GO:0005839">
    <property type="term" value="C:proteasome core complex"/>
    <property type="evidence" value="ECO:0007669"/>
    <property type="project" value="InterPro"/>
</dbReference>
<dbReference type="GO" id="GO:0005634">
    <property type="term" value="C:nucleus"/>
    <property type="evidence" value="ECO:0007669"/>
    <property type="project" value="UniProtKB-SubCell"/>
</dbReference>
<evidence type="ECO:0000256" key="3">
    <source>
        <dbReference type="ARBA" id="ARBA00024953"/>
    </source>
</evidence>
<comment type="function">
    <text evidence="5">Component of the proteasome, a multicatalytic proteinase complex which is characterized by its ability to cleave peptides with Arg, Phe, Tyr, Leu, and Glu adjacent to the leaving group at neutral or slightly basic pH. The proteasome has an ATP-dependent proteolytic activity.</text>
</comment>
<sequence length="219" mass="24048">MGDFSPYDDNGGTVAAIAGQDYVLIACDSRLSTGSTILSRFTPKIYPLSKMTVFACSGFHADVLTLIKNLEVRMKLFIHEHGEEMSTKAVMALMLPTLYGRRFFPFYVRPIVAGLDRDGKGLVASYDPVGTPEFFDYVIQGSGENLVHPFLHNQIGAKRTLSDVPVQAPPGLTLDKAVKLLKDAFLAAAERDVYTGDTVTLVAMTAKGTETMEYQLRRD</sequence>
<dbReference type="Proteomes" id="UP000186922">
    <property type="component" value="Unassembled WGS sequence"/>
</dbReference>
<dbReference type="InterPro" id="IPR029055">
    <property type="entry name" value="Ntn_hydrolases_N"/>
</dbReference>
<dbReference type="Gene3D" id="3.60.20.10">
    <property type="entry name" value="Glutamine Phosphoribosylpyrophosphate, subunit 1, domain 1"/>
    <property type="match status" value="1"/>
</dbReference>
<comment type="subcellular location">
    <subcellularLocation>
        <location evidence="5">Cytoplasm</location>
    </subcellularLocation>
    <subcellularLocation>
        <location evidence="5">Nucleus</location>
    </subcellularLocation>
</comment>
<keyword evidence="2 5" id="KW-0647">Proteasome</keyword>
<name>A0A1D1VN31_RAMVA</name>
<evidence type="ECO:0000256" key="1">
    <source>
        <dbReference type="ARBA" id="ARBA00022490"/>
    </source>
</evidence>
<evidence type="ECO:0000313" key="7">
    <source>
        <dbReference type="Proteomes" id="UP000186922"/>
    </source>
</evidence>
<comment type="subunit">
    <text evidence="5">Component of the proteasome complex.</text>
</comment>
<evidence type="ECO:0000256" key="5">
    <source>
        <dbReference type="RuleBase" id="RU004203"/>
    </source>
</evidence>
<dbReference type="Pfam" id="PF00227">
    <property type="entry name" value="Proteasome"/>
    <property type="match status" value="1"/>
</dbReference>
<comment type="similarity">
    <text evidence="5">Belongs to the peptidase T1B family.</text>
</comment>
<comment type="subunit">
    <text evidence="4">The 26S proteasome consists of a 20S proteasome core and two 19S regulatory subunits. The 20S proteasome core is composed of 28 subunits that are arranged in four stacked rings, resulting in a barrel-shaped structure. The two end rings are each formed by seven alpha subunits, and the two central rings are each formed by seven beta subunits. The catalytic chamber with the active sites is on the inside of the barrel.</text>
</comment>
<keyword evidence="1 5" id="KW-0963">Cytoplasm</keyword>
<keyword evidence="7" id="KW-1185">Reference proteome</keyword>
<dbReference type="GO" id="GO:0005737">
    <property type="term" value="C:cytoplasm"/>
    <property type="evidence" value="ECO:0007669"/>
    <property type="project" value="UniProtKB-SubCell"/>
</dbReference>
<reference evidence="6 7" key="1">
    <citation type="journal article" date="2016" name="Nat. Commun.">
        <title>Extremotolerant tardigrade genome and improved radiotolerance of human cultured cells by tardigrade-unique protein.</title>
        <authorList>
            <person name="Hashimoto T."/>
            <person name="Horikawa D.D."/>
            <person name="Saito Y."/>
            <person name="Kuwahara H."/>
            <person name="Kozuka-Hata H."/>
            <person name="Shin-I T."/>
            <person name="Minakuchi Y."/>
            <person name="Ohishi K."/>
            <person name="Motoyama A."/>
            <person name="Aizu T."/>
            <person name="Enomoto A."/>
            <person name="Kondo K."/>
            <person name="Tanaka S."/>
            <person name="Hara Y."/>
            <person name="Koshikawa S."/>
            <person name="Sagara H."/>
            <person name="Miura T."/>
            <person name="Yokobori S."/>
            <person name="Miyagawa K."/>
            <person name="Suzuki Y."/>
            <person name="Kubo T."/>
            <person name="Oyama M."/>
            <person name="Kohara Y."/>
            <person name="Fujiyama A."/>
            <person name="Arakawa K."/>
            <person name="Katayama T."/>
            <person name="Toyoda A."/>
            <person name="Kunieda T."/>
        </authorList>
    </citation>
    <scope>NUCLEOTIDE SEQUENCE [LARGE SCALE GENOMIC DNA]</scope>
    <source>
        <strain evidence="6 7">YOKOZUNA-1</strain>
    </source>
</reference>
<evidence type="ECO:0000256" key="4">
    <source>
        <dbReference type="ARBA" id="ARBA00026071"/>
    </source>
</evidence>
<evidence type="ECO:0000313" key="6">
    <source>
        <dbReference type="EMBL" id="GAV03010.1"/>
    </source>
</evidence>
<comment type="function">
    <text evidence="3">Non-catalytic component of the proteasome, a multicatalytic proteinase complex which is characterized by its ability to cleave peptides with Arg, Phe, Tyr, Leu, and Glu adjacent to the leaving group at neutral or slightly basic pH. The proteasome has an ATP-dependent proteolytic activity.</text>
</comment>
<comment type="caution">
    <text evidence="6">The sequence shown here is derived from an EMBL/GenBank/DDBJ whole genome shotgun (WGS) entry which is preliminary data.</text>
</comment>
<protein>
    <recommendedName>
        <fullName evidence="5">Proteasome subunit beta</fullName>
    </recommendedName>
</protein>
<dbReference type="GO" id="GO:0051603">
    <property type="term" value="P:proteolysis involved in protein catabolic process"/>
    <property type="evidence" value="ECO:0007669"/>
    <property type="project" value="InterPro"/>
</dbReference>
<dbReference type="PANTHER" id="PTHR32194:SF2">
    <property type="entry name" value="PROTEASOME SUBUNIT BETA TYPE-1"/>
    <property type="match status" value="1"/>
</dbReference>
<evidence type="ECO:0000256" key="2">
    <source>
        <dbReference type="ARBA" id="ARBA00022942"/>
    </source>
</evidence>
<dbReference type="InterPro" id="IPR016050">
    <property type="entry name" value="Proteasome_bsu_CS"/>
</dbReference>
<dbReference type="SUPFAM" id="SSF56235">
    <property type="entry name" value="N-terminal nucleophile aminohydrolases (Ntn hydrolases)"/>
    <property type="match status" value="1"/>
</dbReference>
<proteinExistence type="inferred from homology"/>
<dbReference type="PANTHER" id="PTHR32194">
    <property type="entry name" value="METALLOPROTEASE TLDD"/>
    <property type="match status" value="1"/>
</dbReference>
<accession>A0A1D1VN31</accession>
<dbReference type="OrthoDB" id="268479at2759"/>
<dbReference type="InterPro" id="IPR001353">
    <property type="entry name" value="Proteasome_sua/b"/>
</dbReference>
<dbReference type="EMBL" id="BDGG01000009">
    <property type="protein sequence ID" value="GAV03010.1"/>
    <property type="molecule type" value="Genomic_DNA"/>
</dbReference>
<dbReference type="AlphaFoldDB" id="A0A1D1VN31"/>
<dbReference type="InterPro" id="IPR023333">
    <property type="entry name" value="Proteasome_suB-type"/>
</dbReference>
<dbReference type="PROSITE" id="PS51476">
    <property type="entry name" value="PROTEASOME_BETA_2"/>
    <property type="match status" value="1"/>
</dbReference>
<dbReference type="PROSITE" id="PS00854">
    <property type="entry name" value="PROTEASOME_BETA_1"/>
    <property type="match status" value="1"/>
</dbReference>
<gene>
    <name evidence="6" type="primary">RvY_13501-1</name>
    <name evidence="6" type="synonym">RvY_13501.1</name>
    <name evidence="6" type="ORF">RvY_13501</name>
</gene>
<dbReference type="STRING" id="947166.A0A1D1VN31"/>
<organism evidence="6 7">
    <name type="scientific">Ramazzottius varieornatus</name>
    <name type="common">Water bear</name>
    <name type="synonym">Tardigrade</name>
    <dbReference type="NCBI Taxonomy" id="947166"/>
    <lineage>
        <taxon>Eukaryota</taxon>
        <taxon>Metazoa</taxon>
        <taxon>Ecdysozoa</taxon>
        <taxon>Tardigrada</taxon>
        <taxon>Eutardigrada</taxon>
        <taxon>Parachela</taxon>
        <taxon>Hypsibioidea</taxon>
        <taxon>Ramazzottiidae</taxon>
        <taxon>Ramazzottius</taxon>
    </lineage>
</organism>